<protein>
    <submittedName>
        <fullName evidence="2">Uncharacterized protein</fullName>
    </submittedName>
</protein>
<reference evidence="2" key="1">
    <citation type="submission" date="2021-02" db="EMBL/GenBank/DDBJ databases">
        <authorList>
            <person name="Nowell W R."/>
        </authorList>
    </citation>
    <scope>NUCLEOTIDE SEQUENCE</scope>
</reference>
<keyword evidence="1" id="KW-0732">Signal</keyword>
<feature type="chain" id="PRO_5032496437" evidence="1">
    <location>
        <begin position="27"/>
        <end position="106"/>
    </location>
</feature>
<evidence type="ECO:0000256" key="1">
    <source>
        <dbReference type="SAM" id="SignalP"/>
    </source>
</evidence>
<proteinExistence type="predicted"/>
<gene>
    <name evidence="2" type="ORF">JYZ213_LOCUS40038</name>
</gene>
<dbReference type="Proteomes" id="UP000663845">
    <property type="component" value="Unassembled WGS sequence"/>
</dbReference>
<accession>A0A815NUN6</accession>
<evidence type="ECO:0000313" key="2">
    <source>
        <dbReference type="EMBL" id="CAF1439478.1"/>
    </source>
</evidence>
<dbReference type="EMBL" id="CAJNOG010001395">
    <property type="protein sequence ID" value="CAF1439478.1"/>
    <property type="molecule type" value="Genomic_DNA"/>
</dbReference>
<name>A0A815NUN6_9BILA</name>
<sequence length="106" mass="11952">MSTKILIISLFLGLLICLNLAGSAKGETFYENVATACKWLKENVGYGCDNQGERWIWTTYMRLKYGVTDCNSFCQKYHKKTSGQCTSTSNYDTSTWCPQGQTCTCK</sequence>
<organism evidence="2 3">
    <name type="scientific">Adineta steineri</name>
    <dbReference type="NCBI Taxonomy" id="433720"/>
    <lineage>
        <taxon>Eukaryota</taxon>
        <taxon>Metazoa</taxon>
        <taxon>Spiralia</taxon>
        <taxon>Gnathifera</taxon>
        <taxon>Rotifera</taxon>
        <taxon>Eurotatoria</taxon>
        <taxon>Bdelloidea</taxon>
        <taxon>Adinetida</taxon>
        <taxon>Adinetidae</taxon>
        <taxon>Adineta</taxon>
    </lineage>
</organism>
<dbReference type="AlphaFoldDB" id="A0A815NUN6"/>
<comment type="caution">
    <text evidence="2">The sequence shown here is derived from an EMBL/GenBank/DDBJ whole genome shotgun (WGS) entry which is preliminary data.</text>
</comment>
<feature type="signal peptide" evidence="1">
    <location>
        <begin position="1"/>
        <end position="26"/>
    </location>
</feature>
<evidence type="ECO:0000313" key="3">
    <source>
        <dbReference type="Proteomes" id="UP000663845"/>
    </source>
</evidence>